<evidence type="ECO:0000256" key="6">
    <source>
        <dbReference type="ARBA" id="ARBA00022847"/>
    </source>
</evidence>
<feature type="transmembrane region" description="Helical" evidence="10">
    <location>
        <begin position="426"/>
        <end position="446"/>
    </location>
</feature>
<dbReference type="EMBL" id="JAMSHJ010000005">
    <property type="protein sequence ID" value="KAI5402532.1"/>
    <property type="molecule type" value="Genomic_DNA"/>
</dbReference>
<dbReference type="InterPro" id="IPR005829">
    <property type="entry name" value="Sugar_transporter_CS"/>
</dbReference>
<evidence type="ECO:0000313" key="13">
    <source>
        <dbReference type="Proteomes" id="UP001058974"/>
    </source>
</evidence>
<dbReference type="InterPro" id="IPR044776">
    <property type="entry name" value="PLT1-6"/>
</dbReference>
<evidence type="ECO:0000313" key="12">
    <source>
        <dbReference type="EMBL" id="KAI5402532.1"/>
    </source>
</evidence>
<dbReference type="FunFam" id="1.20.1250.20:FF:000025">
    <property type="entry name" value="probable polyol transporter 4"/>
    <property type="match status" value="1"/>
</dbReference>
<feature type="transmembrane region" description="Helical" evidence="10">
    <location>
        <begin position="386"/>
        <end position="414"/>
    </location>
</feature>
<dbReference type="Gramene" id="Psat5g007840.1">
    <property type="protein sequence ID" value="Psat5g007840.1.cds"/>
    <property type="gene ID" value="Psat5g007840"/>
</dbReference>
<name>A0A9D5A938_PEA</name>
<evidence type="ECO:0000256" key="5">
    <source>
        <dbReference type="ARBA" id="ARBA00022692"/>
    </source>
</evidence>
<feature type="transmembrane region" description="Helical" evidence="10">
    <location>
        <begin position="183"/>
        <end position="206"/>
    </location>
</feature>
<keyword evidence="7 10" id="KW-1133">Transmembrane helix</keyword>
<accession>A0A9D5A938</accession>
<feature type="transmembrane region" description="Helical" evidence="10">
    <location>
        <begin position="26"/>
        <end position="54"/>
    </location>
</feature>
<keyword evidence="4" id="KW-0762">Sugar transport</keyword>
<organism evidence="12 13">
    <name type="scientific">Pisum sativum</name>
    <name type="common">Garden pea</name>
    <name type="synonym">Lathyrus oleraceus</name>
    <dbReference type="NCBI Taxonomy" id="3888"/>
    <lineage>
        <taxon>Eukaryota</taxon>
        <taxon>Viridiplantae</taxon>
        <taxon>Streptophyta</taxon>
        <taxon>Embryophyta</taxon>
        <taxon>Tracheophyta</taxon>
        <taxon>Spermatophyta</taxon>
        <taxon>Magnoliopsida</taxon>
        <taxon>eudicotyledons</taxon>
        <taxon>Gunneridae</taxon>
        <taxon>Pentapetalae</taxon>
        <taxon>rosids</taxon>
        <taxon>fabids</taxon>
        <taxon>Fabales</taxon>
        <taxon>Fabaceae</taxon>
        <taxon>Papilionoideae</taxon>
        <taxon>50 kb inversion clade</taxon>
        <taxon>NPAAA clade</taxon>
        <taxon>Hologalegina</taxon>
        <taxon>IRL clade</taxon>
        <taxon>Fabeae</taxon>
        <taxon>Lathyrus</taxon>
    </lineage>
</organism>
<sequence>MAEGKTSVEKSLEDFDPHAKPPSNNFAFACAILASMTSILLGYDIGVMSGAVIYIKRDLKLSDVQIEILVGIINLFSLIGSCLAGRTSDWIGRRYTIVLAGAIFFAGAILMGFSPNFPFLMFARFIAGIGIGYALMIAPVYTAEVSPASSRGFLTSFPEVFINGGILLGYISNYGFSKLPLEIGWRVMLGIGAIPSVILAVGVLAMPESPRWLVMKGRFSDAIKVLNKTSNSEQEARLRLVEIQAAAGIPENHNDGVVSVNKSDKREGTTTVWKELFLYPTPAVRHIVIAALGIHFFQQASGIDAVVLYSPTIFRKAGLESDTEQLLATVAVGLAKTVFILVATFLLDRVGRRPLLLSSVGGMVISLLTLAVSLTVVDHSHVRKMWAVGLSIASVLSYVATFSIGAGPITWVYSSEIFPLRLRAQGASAGVVVNRVTSGVISMTFLSLSDKISIGGAFFLFGGIAACGWIFFYTLLPETQGKTLEEMEGSFGKFGGKSNTKDSTDHDNGEI</sequence>
<feature type="transmembrane region" description="Helical" evidence="10">
    <location>
        <begin position="326"/>
        <end position="347"/>
    </location>
</feature>
<dbReference type="PANTHER" id="PTHR23500:SF594">
    <property type="entry name" value="POLYOL_MONOSACCHARIDE TRANSPORTER 1"/>
    <property type="match status" value="1"/>
</dbReference>
<evidence type="ECO:0000256" key="7">
    <source>
        <dbReference type="ARBA" id="ARBA00022989"/>
    </source>
</evidence>
<feature type="domain" description="Major facilitator superfamily (MFS) profile" evidence="11">
    <location>
        <begin position="30"/>
        <end position="480"/>
    </location>
</feature>
<keyword evidence="5 10" id="KW-0812">Transmembrane</keyword>
<feature type="transmembrane region" description="Helical" evidence="10">
    <location>
        <begin position="452"/>
        <end position="476"/>
    </location>
</feature>
<evidence type="ECO:0000256" key="9">
    <source>
        <dbReference type="RuleBase" id="RU003346"/>
    </source>
</evidence>
<comment type="similarity">
    <text evidence="2 9">Belongs to the major facilitator superfamily. Sugar transporter (TC 2.A.1.1) family.</text>
</comment>
<evidence type="ECO:0000256" key="8">
    <source>
        <dbReference type="ARBA" id="ARBA00023136"/>
    </source>
</evidence>
<comment type="subcellular location">
    <subcellularLocation>
        <location evidence="1">Membrane</location>
        <topology evidence="1">Multi-pass membrane protein</topology>
    </subcellularLocation>
</comment>
<dbReference type="InterPro" id="IPR020846">
    <property type="entry name" value="MFS_dom"/>
</dbReference>
<feature type="transmembrane region" description="Helical" evidence="10">
    <location>
        <begin position="66"/>
        <end position="83"/>
    </location>
</feature>
<dbReference type="NCBIfam" id="TIGR00879">
    <property type="entry name" value="SP"/>
    <property type="match status" value="1"/>
</dbReference>
<dbReference type="Gramene" id="Psat05G0022700-T1">
    <property type="protein sequence ID" value="KAI5402532.1"/>
    <property type="gene ID" value="KIW84_050227"/>
</dbReference>
<dbReference type="PROSITE" id="PS00216">
    <property type="entry name" value="SUGAR_TRANSPORT_1"/>
    <property type="match status" value="1"/>
</dbReference>
<dbReference type="OrthoDB" id="6339427at2759"/>
<dbReference type="InterPro" id="IPR003663">
    <property type="entry name" value="Sugar/inositol_transpt"/>
</dbReference>
<dbReference type="Pfam" id="PF00083">
    <property type="entry name" value="Sugar_tr"/>
    <property type="match status" value="1"/>
</dbReference>
<keyword evidence="8 10" id="KW-0472">Membrane</keyword>
<feature type="transmembrane region" description="Helical" evidence="10">
    <location>
        <begin position="95"/>
        <end position="113"/>
    </location>
</feature>
<dbReference type="Gene3D" id="1.20.1250.20">
    <property type="entry name" value="MFS general substrate transporter like domains"/>
    <property type="match status" value="1"/>
</dbReference>
<dbReference type="GO" id="GO:0016020">
    <property type="term" value="C:membrane"/>
    <property type="evidence" value="ECO:0007669"/>
    <property type="project" value="UniProtKB-SubCell"/>
</dbReference>
<dbReference type="InterPro" id="IPR036259">
    <property type="entry name" value="MFS_trans_sf"/>
</dbReference>
<evidence type="ECO:0000259" key="11">
    <source>
        <dbReference type="PROSITE" id="PS50850"/>
    </source>
</evidence>
<proteinExistence type="inferred from homology"/>
<feature type="transmembrane region" description="Helical" evidence="10">
    <location>
        <begin position="119"/>
        <end position="141"/>
    </location>
</feature>
<protein>
    <submittedName>
        <fullName evidence="12">Polyol transporter 5</fullName>
    </submittedName>
</protein>
<evidence type="ECO:0000256" key="3">
    <source>
        <dbReference type="ARBA" id="ARBA00022448"/>
    </source>
</evidence>
<dbReference type="Gramene" id="PSAT_LOCUS24499_t1">
    <property type="protein sequence ID" value="CAL5205586.1"/>
    <property type="gene ID" value="PSAT_LOCUS24499"/>
</dbReference>
<comment type="caution">
    <text evidence="12">The sequence shown here is derived from an EMBL/GenBank/DDBJ whole genome shotgun (WGS) entry which is preliminary data.</text>
</comment>
<dbReference type="PANTHER" id="PTHR23500">
    <property type="entry name" value="SOLUTE CARRIER FAMILY 2, FACILITATED GLUCOSE TRANSPORTER"/>
    <property type="match status" value="1"/>
</dbReference>
<dbReference type="Proteomes" id="UP001058974">
    <property type="component" value="Chromosome 5"/>
</dbReference>
<dbReference type="InterPro" id="IPR005828">
    <property type="entry name" value="MFS_sugar_transport-like"/>
</dbReference>
<reference evidence="12 13" key="1">
    <citation type="journal article" date="2022" name="Nat. Genet.">
        <title>Improved pea reference genome and pan-genome highlight genomic features and evolutionary characteristics.</title>
        <authorList>
            <person name="Yang T."/>
            <person name="Liu R."/>
            <person name="Luo Y."/>
            <person name="Hu S."/>
            <person name="Wang D."/>
            <person name="Wang C."/>
            <person name="Pandey M.K."/>
            <person name="Ge S."/>
            <person name="Xu Q."/>
            <person name="Li N."/>
            <person name="Li G."/>
            <person name="Huang Y."/>
            <person name="Saxena R.K."/>
            <person name="Ji Y."/>
            <person name="Li M."/>
            <person name="Yan X."/>
            <person name="He Y."/>
            <person name="Liu Y."/>
            <person name="Wang X."/>
            <person name="Xiang C."/>
            <person name="Varshney R.K."/>
            <person name="Ding H."/>
            <person name="Gao S."/>
            <person name="Zong X."/>
        </authorList>
    </citation>
    <scope>NUCLEOTIDE SEQUENCE [LARGE SCALE GENOMIC DNA]</scope>
    <source>
        <strain evidence="12 13">cv. Zhongwan 6</strain>
    </source>
</reference>
<evidence type="ECO:0000256" key="1">
    <source>
        <dbReference type="ARBA" id="ARBA00004141"/>
    </source>
</evidence>
<evidence type="ECO:0000256" key="2">
    <source>
        <dbReference type="ARBA" id="ARBA00010992"/>
    </source>
</evidence>
<dbReference type="PRINTS" id="PR00171">
    <property type="entry name" value="SUGRTRNSPORT"/>
</dbReference>
<keyword evidence="6" id="KW-0769">Symport</keyword>
<feature type="transmembrane region" description="Helical" evidence="10">
    <location>
        <begin position="354"/>
        <end position="374"/>
    </location>
</feature>
<dbReference type="PROSITE" id="PS50850">
    <property type="entry name" value="MFS"/>
    <property type="match status" value="1"/>
</dbReference>
<dbReference type="CDD" id="cd17437">
    <property type="entry name" value="MFS_PLT"/>
    <property type="match status" value="1"/>
</dbReference>
<evidence type="ECO:0000256" key="4">
    <source>
        <dbReference type="ARBA" id="ARBA00022597"/>
    </source>
</evidence>
<keyword evidence="3 9" id="KW-0813">Transport</keyword>
<keyword evidence="13" id="KW-1185">Reference proteome</keyword>
<feature type="transmembrane region" description="Helical" evidence="10">
    <location>
        <begin position="153"/>
        <end position="171"/>
    </location>
</feature>
<dbReference type="AlphaFoldDB" id="A0A9D5A938"/>
<dbReference type="SUPFAM" id="SSF103473">
    <property type="entry name" value="MFS general substrate transporter"/>
    <property type="match status" value="1"/>
</dbReference>
<gene>
    <name evidence="12" type="ORF">KIW84_050227</name>
</gene>
<dbReference type="PROSITE" id="PS00217">
    <property type="entry name" value="SUGAR_TRANSPORT_2"/>
    <property type="match status" value="1"/>
</dbReference>
<evidence type="ECO:0000256" key="10">
    <source>
        <dbReference type="SAM" id="Phobius"/>
    </source>
</evidence>
<dbReference type="GO" id="GO:0005351">
    <property type="term" value="F:carbohydrate:proton symporter activity"/>
    <property type="evidence" value="ECO:0007669"/>
    <property type="project" value="InterPro"/>
</dbReference>
<dbReference type="InterPro" id="IPR045262">
    <property type="entry name" value="STP/PLT_plant"/>
</dbReference>